<feature type="transmembrane region" description="Helical" evidence="1">
    <location>
        <begin position="200"/>
        <end position="221"/>
    </location>
</feature>
<dbReference type="Proteomes" id="UP001164187">
    <property type="component" value="Chromosome"/>
</dbReference>
<organism evidence="2 3">
    <name type="scientific">Peptostreptococcus equinus</name>
    <dbReference type="NCBI Taxonomy" id="3003601"/>
    <lineage>
        <taxon>Bacteria</taxon>
        <taxon>Bacillati</taxon>
        <taxon>Bacillota</taxon>
        <taxon>Clostridia</taxon>
        <taxon>Peptostreptococcales</taxon>
        <taxon>Peptostreptococcaceae</taxon>
        <taxon>Peptostreptococcus</taxon>
    </lineage>
</organism>
<feature type="transmembrane region" description="Helical" evidence="1">
    <location>
        <begin position="50"/>
        <end position="70"/>
    </location>
</feature>
<keyword evidence="1" id="KW-0812">Transmembrane</keyword>
<dbReference type="PANTHER" id="PTHR37308">
    <property type="entry name" value="INTEGRAL MEMBRANE PROTEIN"/>
    <property type="match status" value="1"/>
</dbReference>
<feature type="transmembrane region" description="Helical" evidence="1">
    <location>
        <begin position="76"/>
        <end position="95"/>
    </location>
</feature>
<dbReference type="Pfam" id="PF04018">
    <property type="entry name" value="VCA0040-like"/>
    <property type="match status" value="1"/>
</dbReference>
<dbReference type="EMBL" id="CP114052">
    <property type="protein sequence ID" value="WAW15741.1"/>
    <property type="molecule type" value="Genomic_DNA"/>
</dbReference>
<evidence type="ECO:0000256" key="1">
    <source>
        <dbReference type="SAM" id="Phobius"/>
    </source>
</evidence>
<feature type="transmembrane region" description="Helical" evidence="1">
    <location>
        <begin position="233"/>
        <end position="249"/>
    </location>
</feature>
<keyword evidence="3" id="KW-1185">Reference proteome</keyword>
<dbReference type="PANTHER" id="PTHR37308:SF1">
    <property type="entry name" value="POLYPRENYL-PHOSPHATE TRANSPORTER"/>
    <property type="match status" value="1"/>
</dbReference>
<keyword evidence="1" id="KW-0472">Membrane</keyword>
<accession>A0ABY7JSB8</accession>
<protein>
    <submittedName>
        <fullName evidence="2">DUF368 domain-containing protein</fullName>
    </submittedName>
</protein>
<keyword evidence="1" id="KW-1133">Transmembrane helix</keyword>
<sequence length="297" mass="33098">MLRGFCMAMADSVPGVSGGTVAFILGFYETLLDSINNLSRRIEIRKSATFLVKLFLGWTIGMIISVKLLNQMFQTNIYQLSSLFIGLTIASVVYIIRSEIRAGSLSSSYKDEISFLAYMLVGLCIVIFLTMIRSQFIQSNVIDFTNLILSDYLYLFISGMIAISAMVLPGVSGSTLLLVFGVYLPIMSALNNIMNGNFEYLYGIVIFSIGVFFGLIFSTKIIRLAFIKYRKQMLHFIIGLTAGSVYAIMNGPTTMEIPREALSLENFSISFFLVGICLIISLELSKVYKSKKIKKNL</sequence>
<feature type="transmembrane region" description="Helical" evidence="1">
    <location>
        <begin position="115"/>
        <end position="132"/>
    </location>
</feature>
<proteinExistence type="predicted"/>
<feature type="transmembrane region" description="Helical" evidence="1">
    <location>
        <begin position="152"/>
        <end position="169"/>
    </location>
</feature>
<evidence type="ECO:0000313" key="3">
    <source>
        <dbReference type="Proteomes" id="UP001164187"/>
    </source>
</evidence>
<name>A0ABY7JSB8_9FIRM</name>
<dbReference type="RefSeq" id="WP_269312420.1">
    <property type="nucleotide sequence ID" value="NZ_CP114052.1"/>
</dbReference>
<dbReference type="InterPro" id="IPR007163">
    <property type="entry name" value="VCA0040-like"/>
</dbReference>
<evidence type="ECO:0000313" key="2">
    <source>
        <dbReference type="EMBL" id="WAW15741.1"/>
    </source>
</evidence>
<reference evidence="2" key="1">
    <citation type="submission" date="2022-12" db="EMBL/GenBank/DDBJ databases">
        <title>Peptostreptococcus.</title>
        <authorList>
            <person name="Lee S.H."/>
        </authorList>
    </citation>
    <scope>NUCLEOTIDE SEQUENCE</scope>
    <source>
        <strain evidence="2">CBA3647</strain>
    </source>
</reference>
<feature type="transmembrane region" description="Helical" evidence="1">
    <location>
        <begin position="269"/>
        <end position="288"/>
    </location>
</feature>
<gene>
    <name evidence="2" type="ORF">O0R46_04625</name>
</gene>